<evidence type="ECO:0000313" key="3">
    <source>
        <dbReference type="WBParaSite" id="ECPE_0000463201-mRNA-1"/>
    </source>
</evidence>
<dbReference type="WBParaSite" id="ECPE_0000463201-mRNA-1">
    <property type="protein sequence ID" value="ECPE_0000463201-mRNA-1"/>
    <property type="gene ID" value="ECPE_0000463201"/>
</dbReference>
<sequence>MDDKRSRPSVSEESQISVVQCKSLKKTRVKKTGIVNDDGGWEQFHNDIHISHYQSGVDEIQKELRFKHPDGRWETIVDGDRQEWAFEEFKDERQ</sequence>
<evidence type="ECO:0000313" key="2">
    <source>
        <dbReference type="Proteomes" id="UP000272942"/>
    </source>
</evidence>
<name>A0A183ACD5_9TREM</name>
<gene>
    <name evidence="1" type="ORF">ECPE_LOCUS4620</name>
</gene>
<reference evidence="1 2" key="2">
    <citation type="submission" date="2018-11" db="EMBL/GenBank/DDBJ databases">
        <authorList>
            <consortium name="Pathogen Informatics"/>
        </authorList>
    </citation>
    <scope>NUCLEOTIDE SEQUENCE [LARGE SCALE GENOMIC DNA]</scope>
    <source>
        <strain evidence="1 2">Egypt</strain>
    </source>
</reference>
<organism evidence="3">
    <name type="scientific">Echinostoma caproni</name>
    <dbReference type="NCBI Taxonomy" id="27848"/>
    <lineage>
        <taxon>Eukaryota</taxon>
        <taxon>Metazoa</taxon>
        <taxon>Spiralia</taxon>
        <taxon>Lophotrochozoa</taxon>
        <taxon>Platyhelminthes</taxon>
        <taxon>Trematoda</taxon>
        <taxon>Digenea</taxon>
        <taxon>Plagiorchiida</taxon>
        <taxon>Echinostomata</taxon>
        <taxon>Echinostomatoidea</taxon>
        <taxon>Echinostomatidae</taxon>
        <taxon>Echinostoma</taxon>
    </lineage>
</organism>
<dbReference type="EMBL" id="UZAN01041480">
    <property type="protein sequence ID" value="VDP73141.1"/>
    <property type="molecule type" value="Genomic_DNA"/>
</dbReference>
<proteinExistence type="predicted"/>
<reference evidence="3" key="1">
    <citation type="submission" date="2016-06" db="UniProtKB">
        <authorList>
            <consortium name="WormBaseParasite"/>
        </authorList>
    </citation>
    <scope>IDENTIFICATION</scope>
</reference>
<evidence type="ECO:0000313" key="1">
    <source>
        <dbReference type="EMBL" id="VDP73141.1"/>
    </source>
</evidence>
<accession>A0A183ACD5</accession>
<dbReference type="AlphaFoldDB" id="A0A183ACD5"/>
<keyword evidence="2" id="KW-1185">Reference proteome</keyword>
<dbReference type="Proteomes" id="UP000272942">
    <property type="component" value="Unassembled WGS sequence"/>
</dbReference>
<protein>
    <submittedName>
        <fullName evidence="3">4a-hydroxytetrahydrobiopterin dehydratase</fullName>
    </submittedName>
</protein>